<protein>
    <submittedName>
        <fullName evidence="1">Uncharacterized protein</fullName>
    </submittedName>
</protein>
<dbReference type="AlphaFoldDB" id="A0A0E9U8L7"/>
<reference evidence="1" key="1">
    <citation type="submission" date="2014-11" db="EMBL/GenBank/DDBJ databases">
        <authorList>
            <person name="Amaro Gonzalez C."/>
        </authorList>
    </citation>
    <scope>NUCLEOTIDE SEQUENCE</scope>
</reference>
<sequence length="49" mass="5582">MPSLGEKTLYSVNATVEKCLYAIAAFRSNLYYAYIKNFRQSRSICIVPS</sequence>
<proteinExistence type="predicted"/>
<dbReference type="EMBL" id="GBXM01046376">
    <property type="protein sequence ID" value="JAH62201.1"/>
    <property type="molecule type" value="Transcribed_RNA"/>
</dbReference>
<evidence type="ECO:0000313" key="1">
    <source>
        <dbReference type="EMBL" id="JAH62201.1"/>
    </source>
</evidence>
<reference evidence="1" key="2">
    <citation type="journal article" date="2015" name="Fish Shellfish Immunol.">
        <title>Early steps in the European eel (Anguilla anguilla)-Vibrio vulnificus interaction in the gills: Role of the RtxA13 toxin.</title>
        <authorList>
            <person name="Callol A."/>
            <person name="Pajuelo D."/>
            <person name="Ebbesson L."/>
            <person name="Teles M."/>
            <person name="MacKenzie S."/>
            <person name="Amaro C."/>
        </authorList>
    </citation>
    <scope>NUCLEOTIDE SEQUENCE</scope>
</reference>
<organism evidence="1">
    <name type="scientific">Anguilla anguilla</name>
    <name type="common">European freshwater eel</name>
    <name type="synonym">Muraena anguilla</name>
    <dbReference type="NCBI Taxonomy" id="7936"/>
    <lineage>
        <taxon>Eukaryota</taxon>
        <taxon>Metazoa</taxon>
        <taxon>Chordata</taxon>
        <taxon>Craniata</taxon>
        <taxon>Vertebrata</taxon>
        <taxon>Euteleostomi</taxon>
        <taxon>Actinopterygii</taxon>
        <taxon>Neopterygii</taxon>
        <taxon>Teleostei</taxon>
        <taxon>Anguilliformes</taxon>
        <taxon>Anguillidae</taxon>
        <taxon>Anguilla</taxon>
    </lineage>
</organism>
<name>A0A0E9U8L7_ANGAN</name>
<accession>A0A0E9U8L7</accession>